<feature type="domain" description="Homogentisate 1,2-dioxygenase C-terminal" evidence="13">
    <location>
        <begin position="293"/>
        <end position="445"/>
    </location>
</feature>
<comment type="similarity">
    <text evidence="2 9">Belongs to the homogentisate dioxygenase family.</text>
</comment>
<dbReference type="EMBL" id="CP001349">
    <property type="protein sequence ID" value="ACL56198.1"/>
    <property type="molecule type" value="Genomic_DNA"/>
</dbReference>
<comment type="pathway">
    <text evidence="9">Amino-acid degradation; L-phenylalanine degradation; acetoacetate and fumarate from L-phenylalanine: step 4/6.</text>
</comment>
<dbReference type="OrthoDB" id="9811253at2"/>
<evidence type="ECO:0000259" key="14">
    <source>
        <dbReference type="Pfam" id="PF20510"/>
    </source>
</evidence>
<reference evidence="15 16" key="1">
    <citation type="submission" date="2009-01" db="EMBL/GenBank/DDBJ databases">
        <title>Complete sequence of chromosome of Methylobacterium nodulans ORS 2060.</title>
        <authorList>
            <consortium name="US DOE Joint Genome Institute"/>
            <person name="Lucas S."/>
            <person name="Copeland A."/>
            <person name="Lapidus A."/>
            <person name="Glavina del Rio T."/>
            <person name="Dalin E."/>
            <person name="Tice H."/>
            <person name="Bruce D."/>
            <person name="Goodwin L."/>
            <person name="Pitluck S."/>
            <person name="Sims D."/>
            <person name="Brettin T."/>
            <person name="Detter J.C."/>
            <person name="Han C."/>
            <person name="Larimer F."/>
            <person name="Land M."/>
            <person name="Hauser L."/>
            <person name="Kyrpides N."/>
            <person name="Ivanova N."/>
            <person name="Marx C.J."/>
            <person name="Richardson P."/>
        </authorList>
    </citation>
    <scope>NUCLEOTIDE SEQUENCE [LARGE SCALE GENOMIC DNA]</scope>
    <source>
        <strain evidence="16">LMG 21967 / CNCM I-2342 / ORS 2060</strain>
    </source>
</reference>
<name>B8IKJ1_METNO</name>
<feature type="binding site" evidence="9 12">
    <location>
        <position position="384"/>
    </location>
    <ligand>
        <name>homogentisate</name>
        <dbReference type="ChEBI" id="CHEBI:16169"/>
    </ligand>
</feature>
<keyword evidence="6 9" id="KW-0560">Oxidoreductase</keyword>
<dbReference type="RefSeq" id="WP_015927894.1">
    <property type="nucleotide sequence ID" value="NC_011894.1"/>
</dbReference>
<evidence type="ECO:0000313" key="15">
    <source>
        <dbReference type="EMBL" id="ACL56198.1"/>
    </source>
</evidence>
<dbReference type="PANTHER" id="PTHR11056:SF0">
    <property type="entry name" value="HOMOGENTISATE 1,2-DIOXYGENASE"/>
    <property type="match status" value="1"/>
</dbReference>
<gene>
    <name evidence="9" type="primary">hmgA</name>
    <name evidence="15" type="ordered locus">Mnod_1193</name>
</gene>
<dbReference type="CDD" id="cd07000">
    <property type="entry name" value="cupin_HGO_N"/>
    <property type="match status" value="1"/>
</dbReference>
<feature type="active site" description="Proton acceptor" evidence="9 11">
    <location>
        <position position="304"/>
    </location>
</feature>
<dbReference type="NCBIfam" id="TIGR01015">
    <property type="entry name" value="hmgA"/>
    <property type="match status" value="1"/>
</dbReference>
<evidence type="ECO:0000256" key="7">
    <source>
        <dbReference type="ARBA" id="ARBA00023004"/>
    </source>
</evidence>
<comment type="subunit">
    <text evidence="9">Hexamer; dimer of trimers.</text>
</comment>
<dbReference type="InterPro" id="IPR046452">
    <property type="entry name" value="HgmA_N"/>
</dbReference>
<evidence type="ECO:0000256" key="9">
    <source>
        <dbReference type="HAMAP-Rule" id="MF_00334"/>
    </source>
</evidence>
<dbReference type="GO" id="GO:0006572">
    <property type="term" value="P:L-tyrosine catabolic process"/>
    <property type="evidence" value="ECO:0007669"/>
    <property type="project" value="UniProtKB-UniRule"/>
</dbReference>
<dbReference type="AlphaFoldDB" id="B8IKJ1"/>
<dbReference type="STRING" id="460265.Mnod_1193"/>
<keyword evidence="7 9" id="KW-0408">Iron</keyword>
<sequence length="453" mass="49792">MTHHPSLEAAAKNSSAALHSGYMSGFGNGFETEALPGALPIGRNSPQKCPYGLYAEQLSGSPFTAPRTTNERSWLYRIRPTVMHWGAFAKAEIGLWRTAPAEVVELPIAPLRWDPIPIPSEPLSFVEGIRTMTTAGDAGSQAGMGAHLYFATRSMRDEYFYNADGEMLVVPQQGALRFCTEFGVIDIEPGEIAVIPRGVKIRVELPGGPARGYLCENYGGAFTLPERGPIGANCLANQRDFLTPVAAYEDRDGPATMLVKWGGSLWAATIDHSPLDVVAWHGNYAPYKYDLRKYSPVGPILFDHADPSIFTVLTSPSETPGTANIDFVLFSDRWLVAENTFRPPWYHLNVMSEFMGLVYGVYDAKTGGGFQPGGVSLHNTLLPHGPDVDAFERASNAELKPHKLEGTLAFMFETRFPQKVSRFAAEHPALQKDYAGYGRKLAKHFDPRRPEAR</sequence>
<dbReference type="Proteomes" id="UP000008207">
    <property type="component" value="Chromosome"/>
</dbReference>
<dbReference type="Pfam" id="PF04209">
    <property type="entry name" value="HgmA_C"/>
    <property type="match status" value="1"/>
</dbReference>
<comment type="cofactor">
    <cofactor evidence="1 9 12">
        <name>Fe cation</name>
        <dbReference type="ChEBI" id="CHEBI:24875"/>
    </cofactor>
</comment>
<dbReference type="InterPro" id="IPR046451">
    <property type="entry name" value="HgmA_C"/>
</dbReference>
<keyword evidence="4 9" id="KW-0828">Tyrosine catabolism</keyword>
<feature type="binding site" evidence="12">
    <location>
        <position position="362"/>
    </location>
    <ligand>
        <name>homogentisate</name>
        <dbReference type="ChEBI" id="CHEBI:16169"/>
    </ligand>
</feature>
<dbReference type="InterPro" id="IPR014710">
    <property type="entry name" value="RmlC-like_jellyroll"/>
</dbReference>
<keyword evidence="5 9" id="KW-0223">Dioxygenase</keyword>
<feature type="binding site" evidence="12">
    <location>
        <position position="384"/>
    </location>
    <ligand>
        <name>Fe cation</name>
        <dbReference type="ChEBI" id="CHEBI:24875"/>
    </ligand>
</feature>
<accession>B8IKJ1</accession>
<dbReference type="eggNOG" id="COG3508">
    <property type="taxonomic scope" value="Bacteria"/>
</dbReference>
<evidence type="ECO:0000256" key="4">
    <source>
        <dbReference type="ARBA" id="ARBA00022878"/>
    </source>
</evidence>
<dbReference type="UniPathway" id="UPA00139">
    <property type="reaction ID" value="UER00339"/>
</dbReference>
<evidence type="ECO:0000256" key="6">
    <source>
        <dbReference type="ARBA" id="ARBA00023002"/>
    </source>
</evidence>
<dbReference type="FunFam" id="2.60.120.10:FF:000034">
    <property type="entry name" value="Homogentisate 1,2-dioxygenase"/>
    <property type="match status" value="1"/>
</dbReference>
<feature type="binding site" evidence="12">
    <location>
        <position position="347"/>
    </location>
    <ligand>
        <name>Fe cation</name>
        <dbReference type="ChEBI" id="CHEBI:24875"/>
    </ligand>
</feature>
<dbReference type="GO" id="GO:0005506">
    <property type="term" value="F:iron ion binding"/>
    <property type="evidence" value="ECO:0007669"/>
    <property type="project" value="UniProtKB-UniRule"/>
</dbReference>
<evidence type="ECO:0000259" key="13">
    <source>
        <dbReference type="Pfam" id="PF04209"/>
    </source>
</evidence>
<dbReference type="InterPro" id="IPR005708">
    <property type="entry name" value="Homogentis_dOase"/>
</dbReference>
<dbReference type="InterPro" id="IPR011051">
    <property type="entry name" value="RmlC_Cupin_sf"/>
</dbReference>
<keyword evidence="3 9" id="KW-0479">Metal-binding</keyword>
<protein>
    <recommendedName>
        <fullName evidence="9 10">Homogentisate 1,2-dioxygenase</fullName>
        <shortName evidence="9">HGDO</shortName>
        <ecNumber evidence="9 10">1.13.11.5</ecNumber>
    </recommendedName>
    <alternativeName>
        <fullName evidence="9">Homogentisate oxygenase</fullName>
    </alternativeName>
    <alternativeName>
        <fullName evidence="9">Homogentisic acid oxidase</fullName>
    </alternativeName>
    <alternativeName>
        <fullName evidence="9">Homogentisicase</fullName>
    </alternativeName>
</protein>
<feature type="domain" description="Homogentisate 1,2-dioxygenase N-terminal" evidence="14">
    <location>
        <begin position="22"/>
        <end position="291"/>
    </location>
</feature>
<comment type="catalytic activity">
    <reaction evidence="9">
        <text>homogentisate + O2 = 4-maleylacetoacetate + H(+)</text>
        <dbReference type="Rhea" id="RHEA:15449"/>
        <dbReference type="ChEBI" id="CHEBI:15378"/>
        <dbReference type="ChEBI" id="CHEBI:15379"/>
        <dbReference type="ChEBI" id="CHEBI:16169"/>
        <dbReference type="ChEBI" id="CHEBI:17105"/>
        <dbReference type="EC" id="1.13.11.5"/>
    </reaction>
</comment>
<proteinExistence type="inferred from homology"/>
<dbReference type="EC" id="1.13.11.5" evidence="9 10"/>
<organism evidence="15 16">
    <name type="scientific">Methylobacterium nodulans (strain LMG 21967 / CNCM I-2342 / ORS 2060)</name>
    <dbReference type="NCBI Taxonomy" id="460265"/>
    <lineage>
        <taxon>Bacteria</taxon>
        <taxon>Pseudomonadati</taxon>
        <taxon>Pseudomonadota</taxon>
        <taxon>Alphaproteobacteria</taxon>
        <taxon>Hyphomicrobiales</taxon>
        <taxon>Methylobacteriaceae</taxon>
        <taxon>Methylobacterium</taxon>
    </lineage>
</organism>
<comment type="caution">
    <text evidence="9">Lacks conserved residue(s) required for the propagation of feature annotation.</text>
</comment>
<dbReference type="InterPro" id="IPR022950">
    <property type="entry name" value="Homogentis_dOase_bac"/>
</dbReference>
<evidence type="ECO:0000256" key="1">
    <source>
        <dbReference type="ARBA" id="ARBA00001962"/>
    </source>
</evidence>
<evidence type="ECO:0000256" key="11">
    <source>
        <dbReference type="PIRSR" id="PIRSR605708-1"/>
    </source>
</evidence>
<dbReference type="GO" id="GO:0005737">
    <property type="term" value="C:cytoplasm"/>
    <property type="evidence" value="ECO:0007669"/>
    <property type="project" value="TreeGrafter"/>
</dbReference>
<feature type="binding site" evidence="12">
    <location>
        <position position="353"/>
    </location>
    <ligand>
        <name>Fe cation</name>
        <dbReference type="ChEBI" id="CHEBI:24875"/>
    </ligand>
</feature>
<comment type="function">
    <text evidence="9">Involved in the catabolism of homogentisate (2,5-dihydroxyphenylacetate or 2,5-OH-PhAc), a central intermediate in the degradation of phenylalanine and tyrosine. Catalyzes the oxidative ring cleavage of the aromatic ring of homogentisate to yield maleylacetoacetate.</text>
</comment>
<evidence type="ECO:0000313" key="16">
    <source>
        <dbReference type="Proteomes" id="UP000008207"/>
    </source>
</evidence>
<dbReference type="KEGG" id="mno:Mnod_1193"/>
<dbReference type="HAMAP" id="MF_00334">
    <property type="entry name" value="Homogentis_dioxygen"/>
    <property type="match status" value="1"/>
</dbReference>
<evidence type="ECO:0000256" key="2">
    <source>
        <dbReference type="ARBA" id="ARBA00007757"/>
    </source>
</evidence>
<evidence type="ECO:0000256" key="12">
    <source>
        <dbReference type="PIRSR" id="PIRSR605708-2"/>
    </source>
</evidence>
<evidence type="ECO:0000256" key="5">
    <source>
        <dbReference type="ARBA" id="ARBA00022964"/>
    </source>
</evidence>
<dbReference type="GO" id="GO:0004411">
    <property type="term" value="F:homogentisate 1,2-dioxygenase activity"/>
    <property type="evidence" value="ECO:0007669"/>
    <property type="project" value="UniProtKB-UniRule"/>
</dbReference>
<evidence type="ECO:0000256" key="10">
    <source>
        <dbReference type="NCBIfam" id="TIGR01015"/>
    </source>
</evidence>
<evidence type="ECO:0000256" key="3">
    <source>
        <dbReference type="ARBA" id="ARBA00022723"/>
    </source>
</evidence>
<dbReference type="HOGENOM" id="CLU_027174_0_0_5"/>
<evidence type="ECO:0000256" key="8">
    <source>
        <dbReference type="ARBA" id="ARBA00023232"/>
    </source>
</evidence>
<keyword evidence="8 9" id="KW-0585">Phenylalanine catabolism</keyword>
<dbReference type="Gene3D" id="2.60.120.10">
    <property type="entry name" value="Jelly Rolls"/>
    <property type="match status" value="1"/>
</dbReference>
<dbReference type="SUPFAM" id="SSF51182">
    <property type="entry name" value="RmlC-like cupins"/>
    <property type="match status" value="1"/>
</dbReference>
<keyword evidence="16" id="KW-1185">Reference proteome</keyword>
<dbReference type="PANTHER" id="PTHR11056">
    <property type="entry name" value="HOMOGENTISATE 1,2-DIOXYGENASE"/>
    <property type="match status" value="1"/>
</dbReference>
<dbReference type="GO" id="GO:0006559">
    <property type="term" value="P:L-phenylalanine catabolic process"/>
    <property type="evidence" value="ECO:0007669"/>
    <property type="project" value="UniProtKB-UniRule"/>
</dbReference>
<feature type="binding site" evidence="9">
    <location>
        <position position="402"/>
    </location>
    <ligand>
        <name>Fe cation</name>
        <dbReference type="ChEBI" id="CHEBI:24875"/>
    </ligand>
</feature>
<dbReference type="Pfam" id="PF20510">
    <property type="entry name" value="HgmA_N"/>
    <property type="match status" value="1"/>
</dbReference>